<accession>A0A285X3N5</accession>
<organism evidence="2 3">
    <name type="scientific">Salinimicrobium sediminis</name>
    <dbReference type="NCBI Taxonomy" id="1343891"/>
    <lineage>
        <taxon>Bacteria</taxon>
        <taxon>Pseudomonadati</taxon>
        <taxon>Bacteroidota</taxon>
        <taxon>Flavobacteriia</taxon>
        <taxon>Flavobacteriales</taxon>
        <taxon>Flavobacteriaceae</taxon>
        <taxon>Salinimicrobium</taxon>
    </lineage>
</organism>
<protein>
    <recommendedName>
        <fullName evidence="4">Peptidase MA superfamily protein</fullName>
    </recommendedName>
</protein>
<dbReference type="EMBL" id="OCMF01000001">
    <property type="protein sequence ID" value="SOC79925.1"/>
    <property type="molecule type" value="Genomic_DNA"/>
</dbReference>
<evidence type="ECO:0000256" key="1">
    <source>
        <dbReference type="SAM" id="SignalP"/>
    </source>
</evidence>
<dbReference type="Proteomes" id="UP000219193">
    <property type="component" value="Unassembled WGS sequence"/>
</dbReference>
<gene>
    <name evidence="2" type="ORF">SAMN06296241_1466</name>
</gene>
<feature type="chain" id="PRO_5012741427" description="Peptidase MA superfamily protein" evidence="1">
    <location>
        <begin position="30"/>
        <end position="274"/>
    </location>
</feature>
<proteinExistence type="predicted"/>
<evidence type="ECO:0000313" key="2">
    <source>
        <dbReference type="EMBL" id="SOC79925.1"/>
    </source>
</evidence>
<keyword evidence="1" id="KW-0732">Signal</keyword>
<reference evidence="3" key="1">
    <citation type="submission" date="2017-09" db="EMBL/GenBank/DDBJ databases">
        <authorList>
            <person name="Varghese N."/>
            <person name="Submissions S."/>
        </authorList>
    </citation>
    <scope>NUCLEOTIDE SEQUENCE [LARGE SCALE GENOMIC DNA]</scope>
    <source>
        <strain evidence="3">CGMCC 1.12641</strain>
    </source>
</reference>
<evidence type="ECO:0000313" key="3">
    <source>
        <dbReference type="Proteomes" id="UP000219193"/>
    </source>
</evidence>
<dbReference type="PROSITE" id="PS51257">
    <property type="entry name" value="PROKAR_LIPOPROTEIN"/>
    <property type="match status" value="1"/>
</dbReference>
<dbReference type="OrthoDB" id="1414862at2"/>
<sequence>MIIKTKVPKKAFLKLLILLLLLQSCGKSGDGLISSALSSSEIDWISEKTQNLILYAPEDSYAAENLAELKIQAETARQQVMERLQVVKQEAAPSLLFLESREEMQEFTGIAAGGRTVVEENGAFFTMNDAVNPPLRHELGHLYSWRSWGPPAGYWLSEGVAVYAAGDCRGEDLHAWAAKLTSENKLQDFSLLEQDLDFSSAAAHLQAGSFVKYVMEKYGVRSFRLIWEEGLSASSDATGLEMDALLDQWTGHIMQKEFTAAAQFLDLDTKISCE</sequence>
<dbReference type="AlphaFoldDB" id="A0A285X3N5"/>
<feature type="signal peptide" evidence="1">
    <location>
        <begin position="1"/>
        <end position="29"/>
    </location>
</feature>
<name>A0A285X3N5_9FLAO</name>
<dbReference type="RefSeq" id="WP_097055624.1">
    <property type="nucleotide sequence ID" value="NZ_OCMF01000001.1"/>
</dbReference>
<evidence type="ECO:0008006" key="4">
    <source>
        <dbReference type="Google" id="ProtNLM"/>
    </source>
</evidence>
<keyword evidence="3" id="KW-1185">Reference proteome</keyword>